<dbReference type="AlphaFoldDB" id="D8LFZ2"/>
<evidence type="ECO:0000259" key="4">
    <source>
        <dbReference type="SMART" id="SM00322"/>
    </source>
</evidence>
<evidence type="ECO:0000256" key="1">
    <source>
        <dbReference type="ARBA" id="ARBA00022737"/>
    </source>
</evidence>
<evidence type="ECO:0000313" key="6">
    <source>
        <dbReference type="Proteomes" id="UP000002630"/>
    </source>
</evidence>
<dbReference type="InterPro" id="IPR004088">
    <property type="entry name" value="KH_dom_type_1"/>
</dbReference>
<dbReference type="Gene3D" id="3.30.1370.10">
    <property type="entry name" value="K Homology domain, type 1"/>
    <property type="match status" value="3"/>
</dbReference>
<dbReference type="InterPro" id="IPR004087">
    <property type="entry name" value="KH_dom"/>
</dbReference>
<dbReference type="OMA" id="RHSANTH"/>
<sequence length="737" mass="76745">MRGGGNTGTSSLSVVSPTSSHSEEVAFQQQLSLEAESRAAAAAPPLSARPSGVVASNNNGSPSGGRFGLKLLVSNSMAGTLIGKGGTRICEIKDECLADIKVTPNGRFYPGTHERVVLVVGEPGSVQMACDRIVTTIYTAADTSLDITQRVLIPDAASGLIIGHDGVRLGDLRQQAGVASIQVSPRDMCTVAGERVVTLQGPMSSVIHGLTLIVDRMMEDTTASRYQNMSTIYRAVHLHLPPYAVPGMQQQQQQQQHDNGASPRHPNHPRLSPSYRGPSPHSHHDDYHSPGGVAGSRTGNRGDYGKAVSGAAAHWELGYGGGNHTPRELAPHGGGGRGGAGGGGEYVHRNMSMPTVHPLSAPLGSPLSHQHRSHTAPAAVTGSSQHFGGRHPRQEHGAGSAGAAGPRDFDFSERDTSKVHRGGGAGPIDLDDYRLREYDSPSPADLGSRPGSREGYVHHSPHLPGPSPRDLDHMRQQQQQQQHSHDGGRGFSRVGGSSPYPPGSAASQSDLWPLQRVRQQQQESSPGASGILVHEARAAAAAQHKQQQQQQHRGLHDGGLPSSSALHRTSSGSVHGSGGGSSGLVSPPHGGALRQGGMVGGSSSSHGCDASGLSGMFEGMNLNSPPGLAPPPTCSPGSLQQKQQQGQSSGASGGGAGCIVHGELPVPDADVGIILGKGGATVRELQQLSGAKIMIARRNEFMPGTKHRLVTLAGAPLAVNMARFLIMRKIQTEKEKL</sequence>
<dbReference type="InterPro" id="IPR036612">
    <property type="entry name" value="KH_dom_type_1_sf"/>
</dbReference>
<accession>D8LFZ2</accession>
<feature type="compositionally biased region" description="Low complexity" evidence="3">
    <location>
        <begin position="538"/>
        <end position="552"/>
    </location>
</feature>
<dbReference type="GO" id="GO:0003723">
    <property type="term" value="F:RNA binding"/>
    <property type="evidence" value="ECO:0007669"/>
    <property type="project" value="UniProtKB-UniRule"/>
</dbReference>
<keyword evidence="2" id="KW-0694">RNA-binding</keyword>
<dbReference type="Proteomes" id="UP000002630">
    <property type="component" value="Linkage Group LG11"/>
</dbReference>
<evidence type="ECO:0000256" key="3">
    <source>
        <dbReference type="SAM" id="MobiDB-lite"/>
    </source>
</evidence>
<dbReference type="Pfam" id="PF00013">
    <property type="entry name" value="KH_1"/>
    <property type="match status" value="3"/>
</dbReference>
<protein>
    <recommendedName>
        <fullName evidence="4">K Homology domain-containing protein</fullName>
    </recommendedName>
</protein>
<organism evidence="5 6">
    <name type="scientific">Ectocarpus siliculosus</name>
    <name type="common">Brown alga</name>
    <name type="synonym">Conferva siliculosa</name>
    <dbReference type="NCBI Taxonomy" id="2880"/>
    <lineage>
        <taxon>Eukaryota</taxon>
        <taxon>Sar</taxon>
        <taxon>Stramenopiles</taxon>
        <taxon>Ochrophyta</taxon>
        <taxon>PX clade</taxon>
        <taxon>Phaeophyceae</taxon>
        <taxon>Ectocarpales</taxon>
        <taxon>Ectocarpaceae</taxon>
        <taxon>Ectocarpus</taxon>
    </lineage>
</organism>
<dbReference type="SUPFAM" id="SSF54791">
    <property type="entry name" value="Eukaryotic type KH-domain (KH-domain type I)"/>
    <property type="match status" value="3"/>
</dbReference>
<keyword evidence="1" id="KW-0677">Repeat</keyword>
<feature type="compositionally biased region" description="Low complexity" evidence="3">
    <location>
        <begin position="9"/>
        <end position="20"/>
    </location>
</feature>
<feature type="compositionally biased region" description="Gly residues" evidence="3">
    <location>
        <begin position="332"/>
        <end position="345"/>
    </location>
</feature>
<feature type="domain" description="K Homology" evidence="4">
    <location>
        <begin position="65"/>
        <end position="138"/>
    </location>
</feature>
<dbReference type="eggNOG" id="KOG2191">
    <property type="taxonomic scope" value="Eukaryota"/>
</dbReference>
<dbReference type="SMART" id="SM00322">
    <property type="entry name" value="KH"/>
    <property type="match status" value="3"/>
</dbReference>
<evidence type="ECO:0000313" key="5">
    <source>
        <dbReference type="EMBL" id="CBN78891.1"/>
    </source>
</evidence>
<dbReference type="FunCoup" id="D8LFZ2">
    <property type="interactions" value="88"/>
</dbReference>
<dbReference type="InParanoid" id="D8LFZ2"/>
<dbReference type="PANTHER" id="PTHR10288">
    <property type="entry name" value="KH DOMAIN CONTAINING RNA BINDING PROTEIN"/>
    <property type="match status" value="1"/>
</dbReference>
<dbReference type="InterPro" id="IPR047275">
    <property type="entry name" value="KH-I_NOVA_rpt1"/>
</dbReference>
<feature type="region of interest" description="Disordered" evidence="3">
    <location>
        <begin position="537"/>
        <end position="654"/>
    </location>
</feature>
<proteinExistence type="predicted"/>
<dbReference type="PROSITE" id="PS50084">
    <property type="entry name" value="KH_TYPE_1"/>
    <property type="match status" value="3"/>
</dbReference>
<reference evidence="5 6" key="1">
    <citation type="journal article" date="2010" name="Nature">
        <title>The Ectocarpus genome and the independent evolution of multicellularity in brown algae.</title>
        <authorList>
            <person name="Cock J.M."/>
            <person name="Sterck L."/>
            <person name="Rouze P."/>
            <person name="Scornet D."/>
            <person name="Allen A.E."/>
            <person name="Amoutzias G."/>
            <person name="Anthouard V."/>
            <person name="Artiguenave F."/>
            <person name="Aury J.M."/>
            <person name="Badger J.H."/>
            <person name="Beszteri B."/>
            <person name="Billiau K."/>
            <person name="Bonnet E."/>
            <person name="Bothwell J.H."/>
            <person name="Bowler C."/>
            <person name="Boyen C."/>
            <person name="Brownlee C."/>
            <person name="Carrano C.J."/>
            <person name="Charrier B."/>
            <person name="Cho G.Y."/>
            <person name="Coelho S.M."/>
            <person name="Collen J."/>
            <person name="Corre E."/>
            <person name="Da Silva C."/>
            <person name="Delage L."/>
            <person name="Delaroque N."/>
            <person name="Dittami S.M."/>
            <person name="Doulbeau S."/>
            <person name="Elias M."/>
            <person name="Farnham G."/>
            <person name="Gachon C.M."/>
            <person name="Gschloessl B."/>
            <person name="Heesch S."/>
            <person name="Jabbari K."/>
            <person name="Jubin C."/>
            <person name="Kawai H."/>
            <person name="Kimura K."/>
            <person name="Kloareg B."/>
            <person name="Kupper F.C."/>
            <person name="Lang D."/>
            <person name="Le Bail A."/>
            <person name="Leblanc C."/>
            <person name="Lerouge P."/>
            <person name="Lohr M."/>
            <person name="Lopez P.J."/>
            <person name="Martens C."/>
            <person name="Maumus F."/>
            <person name="Michel G."/>
            <person name="Miranda-Saavedra D."/>
            <person name="Morales J."/>
            <person name="Moreau H."/>
            <person name="Motomura T."/>
            <person name="Nagasato C."/>
            <person name="Napoli C.A."/>
            <person name="Nelson D.R."/>
            <person name="Nyvall-Collen P."/>
            <person name="Peters A.F."/>
            <person name="Pommier C."/>
            <person name="Potin P."/>
            <person name="Poulain J."/>
            <person name="Quesneville H."/>
            <person name="Read B."/>
            <person name="Rensing S.A."/>
            <person name="Ritter A."/>
            <person name="Rousvoal S."/>
            <person name="Samanta M."/>
            <person name="Samson G."/>
            <person name="Schroeder D.C."/>
            <person name="Segurens B."/>
            <person name="Strittmatter M."/>
            <person name="Tonon T."/>
            <person name="Tregear J.W."/>
            <person name="Valentin K."/>
            <person name="von Dassow P."/>
            <person name="Yamagishi T."/>
            <person name="Van de Peer Y."/>
            <person name="Wincker P."/>
        </authorList>
    </citation>
    <scope>NUCLEOTIDE SEQUENCE [LARGE SCALE GENOMIC DNA]</scope>
    <source>
        <strain evidence="6">Ec32 / CCAP1310/4</strain>
    </source>
</reference>
<name>D8LFZ2_ECTSI</name>
<dbReference type="EMBL" id="FN649736">
    <property type="protein sequence ID" value="CBN78891.1"/>
    <property type="molecule type" value="Genomic_DNA"/>
</dbReference>
<gene>
    <name evidence="5" type="ORF">Esi_0155_0012</name>
</gene>
<feature type="compositionally biased region" description="Low complexity" evidence="3">
    <location>
        <begin position="637"/>
        <end position="650"/>
    </location>
</feature>
<feature type="region of interest" description="Disordered" evidence="3">
    <location>
        <begin position="322"/>
        <end position="508"/>
    </location>
</feature>
<evidence type="ECO:0000256" key="2">
    <source>
        <dbReference type="PROSITE-ProRule" id="PRU00117"/>
    </source>
</evidence>
<feature type="region of interest" description="Disordered" evidence="3">
    <location>
        <begin position="247"/>
        <end position="305"/>
    </location>
</feature>
<dbReference type="EMBL" id="FN648104">
    <property type="protein sequence ID" value="CBN78891.1"/>
    <property type="molecule type" value="Genomic_DNA"/>
</dbReference>
<feature type="domain" description="K Homology" evidence="4">
    <location>
        <begin position="658"/>
        <end position="731"/>
    </location>
</feature>
<feature type="domain" description="K Homology" evidence="4">
    <location>
        <begin position="145"/>
        <end position="218"/>
    </location>
</feature>
<feature type="region of interest" description="Disordered" evidence="3">
    <location>
        <begin position="1"/>
        <end position="27"/>
    </location>
</feature>
<feature type="compositionally biased region" description="Basic and acidic residues" evidence="3">
    <location>
        <begin position="407"/>
        <end position="418"/>
    </location>
</feature>
<dbReference type="CDD" id="cd22435">
    <property type="entry name" value="KH-I_NOVA_rpt1"/>
    <property type="match status" value="1"/>
</dbReference>
<keyword evidence="6" id="KW-1185">Reference proteome</keyword>
<dbReference type="OrthoDB" id="199793at2759"/>